<dbReference type="OMA" id="DIAYFLW"/>
<dbReference type="InParanoid" id="A0A7M7T3F8"/>
<dbReference type="Proteomes" id="UP000007110">
    <property type="component" value="Unassembled WGS sequence"/>
</dbReference>
<dbReference type="Pfam" id="PF01757">
    <property type="entry name" value="Acyl_transf_3"/>
    <property type="match status" value="1"/>
</dbReference>
<protein>
    <recommendedName>
        <fullName evidence="3">Nose resistant-to-fluoxetine protein N-terminal domain-containing protein</fullName>
    </recommendedName>
</protein>
<dbReference type="InterPro" id="IPR002656">
    <property type="entry name" value="Acyl_transf_3_dom"/>
</dbReference>
<dbReference type="SMART" id="SM00703">
    <property type="entry name" value="NRF"/>
    <property type="match status" value="1"/>
</dbReference>
<keyword evidence="2" id="KW-0812">Transmembrane</keyword>
<organism evidence="4 5">
    <name type="scientific">Strongylocentrotus purpuratus</name>
    <name type="common">Purple sea urchin</name>
    <dbReference type="NCBI Taxonomy" id="7668"/>
    <lineage>
        <taxon>Eukaryota</taxon>
        <taxon>Metazoa</taxon>
        <taxon>Echinodermata</taxon>
        <taxon>Eleutherozoa</taxon>
        <taxon>Echinozoa</taxon>
        <taxon>Echinoidea</taxon>
        <taxon>Euechinoidea</taxon>
        <taxon>Echinacea</taxon>
        <taxon>Camarodonta</taxon>
        <taxon>Echinidea</taxon>
        <taxon>Strongylocentrotidae</taxon>
        <taxon>Strongylocentrotus</taxon>
    </lineage>
</organism>
<dbReference type="PANTHER" id="PTHR11161">
    <property type="entry name" value="O-ACYLTRANSFERASE"/>
    <property type="match status" value="1"/>
</dbReference>
<keyword evidence="2" id="KW-1133">Transmembrane helix</keyword>
<dbReference type="GeneID" id="589333"/>
<proteinExistence type="predicted"/>
<dbReference type="OrthoDB" id="207378at2759"/>
<feature type="transmembrane region" description="Helical" evidence="2">
    <location>
        <begin position="650"/>
        <end position="669"/>
    </location>
</feature>
<feature type="region of interest" description="Disordered" evidence="1">
    <location>
        <begin position="249"/>
        <end position="272"/>
    </location>
</feature>
<reference evidence="4" key="2">
    <citation type="submission" date="2021-01" db="UniProtKB">
        <authorList>
            <consortium name="EnsemblMetazoa"/>
        </authorList>
    </citation>
    <scope>IDENTIFICATION</scope>
</reference>
<accession>A0A7M7T3F8</accession>
<feature type="transmembrane region" description="Helical" evidence="2">
    <location>
        <begin position="361"/>
        <end position="381"/>
    </location>
</feature>
<dbReference type="InterPro" id="IPR052728">
    <property type="entry name" value="O2_lipid_transport_reg"/>
</dbReference>
<dbReference type="PANTHER" id="PTHR11161:SF0">
    <property type="entry name" value="O-ACYLTRANSFERASE LIKE PROTEIN"/>
    <property type="match status" value="1"/>
</dbReference>
<name>A0A7M7T3F8_STRPU</name>
<evidence type="ECO:0000256" key="1">
    <source>
        <dbReference type="SAM" id="MobiDB-lite"/>
    </source>
</evidence>
<feature type="transmembrane region" description="Helical" evidence="2">
    <location>
        <begin position="21"/>
        <end position="41"/>
    </location>
</feature>
<feature type="transmembrane region" description="Helical" evidence="2">
    <location>
        <begin position="198"/>
        <end position="220"/>
    </location>
</feature>
<feature type="transmembrane region" description="Helical" evidence="2">
    <location>
        <begin position="675"/>
        <end position="700"/>
    </location>
</feature>
<dbReference type="RefSeq" id="XP_030851059.1">
    <property type="nucleotide sequence ID" value="XM_030995199.1"/>
</dbReference>
<dbReference type="Pfam" id="PF20146">
    <property type="entry name" value="NRF"/>
    <property type="match status" value="1"/>
</dbReference>
<feature type="transmembrane region" description="Helical" evidence="2">
    <location>
        <begin position="605"/>
        <end position="629"/>
    </location>
</feature>
<keyword evidence="5" id="KW-1185">Reference proteome</keyword>
<feature type="transmembrane region" description="Helical" evidence="2">
    <location>
        <begin position="571"/>
        <end position="593"/>
    </location>
</feature>
<feature type="transmembrane region" description="Helical" evidence="2">
    <location>
        <begin position="324"/>
        <end position="341"/>
    </location>
</feature>
<keyword evidence="2" id="KW-0472">Membrane</keyword>
<feature type="transmembrane region" description="Helical" evidence="2">
    <location>
        <begin position="401"/>
        <end position="418"/>
    </location>
</feature>
<dbReference type="GO" id="GO:0016747">
    <property type="term" value="F:acyltransferase activity, transferring groups other than amino-acyl groups"/>
    <property type="evidence" value="ECO:0007669"/>
    <property type="project" value="InterPro"/>
</dbReference>
<evidence type="ECO:0000256" key="2">
    <source>
        <dbReference type="SAM" id="Phobius"/>
    </source>
</evidence>
<reference evidence="5" key="1">
    <citation type="submission" date="2015-02" db="EMBL/GenBank/DDBJ databases">
        <title>Genome sequencing for Strongylocentrotus purpuratus.</title>
        <authorList>
            <person name="Murali S."/>
            <person name="Liu Y."/>
            <person name="Vee V."/>
            <person name="English A."/>
            <person name="Wang M."/>
            <person name="Skinner E."/>
            <person name="Han Y."/>
            <person name="Muzny D.M."/>
            <person name="Worley K.C."/>
            <person name="Gibbs R.A."/>
        </authorList>
    </citation>
    <scope>NUCLEOTIDE SEQUENCE</scope>
</reference>
<dbReference type="InterPro" id="IPR006621">
    <property type="entry name" value="Nose-resist-to-fluoxetine_N"/>
</dbReference>
<sequence>MIRLVCNKRFFEPRSSCSKKMGIHTLFIVTSLCIQVTSGFMTPDMILKMATAGRPPMTPHVQGEVSSKCEADLADLMASETSELIQVVDSFGKPESGLLAGNAVWMGHYDECMSISDFNFCMSYLQLTLPQNSSSVPSPTGKTQLMWGVCVPQSCSDYDILYALQDLLTLVEAPFNITAVNASSVVCAQDPPAPYNSIGFIVTMAIIGLLASLMLLGAFLDTTLRSVNYKAPPSTHKLVINRTSDPYPYQRVRSPSGGDDRGAMEEEDQGAQDLEEVPTACTRAWQQFLLCFAVNRNLTKLLSSKTSEGGIGCLNGIRVISMTWVILGHVPLFILMAGVVGNPSVALDFIGRFGFQAVANAFFSVDSFFFLSGLLVAYMALGKMAKTGGKLPWFWFYFHRYWRLTPALGMTMLIWLHLKPYLGSGPIWQATVSDPYCSKYWWVNLLYINNFYQDNCIAWVWYLANDMQFFIISPFLLIMLHKLPLLGLLSMLVICVVSSITTGVLMAKHNFSVVFVDVSNPNPPADINQTFQEVIYDKPYCRIAPYMVGMAMGYLLLRLKKQSFKLHPSVVIIGWCAATAIGMACVYGLYGGYNNHPLSPTENAVYMALCRFAWAISLSWVVFACHYGYGGWINDFLSWELWIPMSRLTYSAYLLHPIIITIYISNFATNYFFSIYMLAFEVAAIITLAYTAAILLAVSIEFPFGNLEKMLVPSPDKKTK</sequence>
<evidence type="ECO:0000259" key="3">
    <source>
        <dbReference type="SMART" id="SM00703"/>
    </source>
</evidence>
<dbReference type="AlphaFoldDB" id="A0A7M7T3F8"/>
<feature type="transmembrane region" description="Helical" evidence="2">
    <location>
        <begin position="459"/>
        <end position="478"/>
    </location>
</feature>
<feature type="transmembrane region" description="Helical" evidence="2">
    <location>
        <begin position="485"/>
        <end position="507"/>
    </location>
</feature>
<feature type="domain" description="Nose resistant-to-fluoxetine protein N-terminal" evidence="3">
    <location>
        <begin position="66"/>
        <end position="178"/>
    </location>
</feature>
<evidence type="ECO:0000313" key="5">
    <source>
        <dbReference type="Proteomes" id="UP000007110"/>
    </source>
</evidence>
<evidence type="ECO:0000313" key="4">
    <source>
        <dbReference type="EnsemblMetazoa" id="XP_030851059"/>
    </source>
</evidence>
<dbReference type="KEGG" id="spu:589333"/>
<dbReference type="EnsemblMetazoa" id="XM_030995199">
    <property type="protein sequence ID" value="XP_030851059"/>
    <property type="gene ID" value="LOC589333"/>
</dbReference>